<dbReference type="Gene3D" id="2.60.120.10">
    <property type="entry name" value="Jelly Rolls"/>
    <property type="match status" value="1"/>
</dbReference>
<dbReference type="SMART" id="SM00342">
    <property type="entry name" value="HTH_ARAC"/>
    <property type="match status" value="1"/>
</dbReference>
<organism evidence="5 6">
    <name type="scientific">Candidatus Eisenbergiella intestinigallinarum</name>
    <dbReference type="NCBI Taxonomy" id="2838549"/>
    <lineage>
        <taxon>Bacteria</taxon>
        <taxon>Bacillati</taxon>
        <taxon>Bacillota</taxon>
        <taxon>Clostridia</taxon>
        <taxon>Lachnospirales</taxon>
        <taxon>Lachnospiraceae</taxon>
        <taxon>Eisenbergiella</taxon>
    </lineage>
</organism>
<dbReference type="Pfam" id="PF12833">
    <property type="entry name" value="HTH_18"/>
    <property type="match status" value="1"/>
</dbReference>
<proteinExistence type="predicted"/>
<dbReference type="InterPro" id="IPR009057">
    <property type="entry name" value="Homeodomain-like_sf"/>
</dbReference>
<dbReference type="InterPro" id="IPR014710">
    <property type="entry name" value="RmlC-like_jellyroll"/>
</dbReference>
<dbReference type="PROSITE" id="PS01124">
    <property type="entry name" value="HTH_ARAC_FAMILY_2"/>
    <property type="match status" value="1"/>
</dbReference>
<dbReference type="InterPro" id="IPR018060">
    <property type="entry name" value="HTH_AraC"/>
</dbReference>
<evidence type="ECO:0000256" key="1">
    <source>
        <dbReference type="ARBA" id="ARBA00023015"/>
    </source>
</evidence>
<dbReference type="GO" id="GO:0003700">
    <property type="term" value="F:DNA-binding transcription factor activity"/>
    <property type="evidence" value="ECO:0007669"/>
    <property type="project" value="InterPro"/>
</dbReference>
<dbReference type="Pfam" id="PF02311">
    <property type="entry name" value="AraC_binding"/>
    <property type="match status" value="1"/>
</dbReference>
<keyword evidence="2" id="KW-0238">DNA-binding</keyword>
<evidence type="ECO:0000256" key="3">
    <source>
        <dbReference type="ARBA" id="ARBA00023163"/>
    </source>
</evidence>
<protein>
    <submittedName>
        <fullName evidence="5">AraC family transcriptional regulator</fullName>
    </submittedName>
</protein>
<comment type="caution">
    <text evidence="5">The sequence shown here is derived from an EMBL/GenBank/DDBJ whole genome shotgun (WGS) entry which is preliminary data.</text>
</comment>
<evidence type="ECO:0000259" key="4">
    <source>
        <dbReference type="PROSITE" id="PS01124"/>
    </source>
</evidence>
<keyword evidence="3" id="KW-0804">Transcription</keyword>
<dbReference type="SUPFAM" id="SSF51215">
    <property type="entry name" value="Regulatory protein AraC"/>
    <property type="match status" value="1"/>
</dbReference>
<sequence length="280" mass="32716">MEHYEKKGYLDHDFRIFHLKDDDPLEIASHYHDFDKVLLFLSGNASYSIEGRRYELRPLDIVLVNAGELHRPIVQEGCPYERIIIYISTGFLAGYQTDSCDLRLCFQEAQKRHGNVLRVENLEKSSLFSVIRRLEQSFQEQDYGRELYQKVLFLEFMILLNRALLHNRVNYLENQVSNHKIASIIDHINDHLAEEITVDGLAEQFFLSRSHLMHLFKAETGYSVGSYINEKRLLLSKSLIQNGMSATEACYESGFRDYSTFCRAFRKKYQTTPRNAGKLL</sequence>
<keyword evidence="1" id="KW-0805">Transcription regulation</keyword>
<dbReference type="EMBL" id="DWVS01000045">
    <property type="protein sequence ID" value="HJC86793.1"/>
    <property type="molecule type" value="Genomic_DNA"/>
</dbReference>
<gene>
    <name evidence="5" type="ORF">H9926_02110</name>
</gene>
<evidence type="ECO:0000313" key="6">
    <source>
        <dbReference type="Proteomes" id="UP000823922"/>
    </source>
</evidence>
<dbReference type="SUPFAM" id="SSF46689">
    <property type="entry name" value="Homeodomain-like"/>
    <property type="match status" value="2"/>
</dbReference>
<reference evidence="5" key="2">
    <citation type="submission" date="2021-04" db="EMBL/GenBank/DDBJ databases">
        <authorList>
            <person name="Gilroy R."/>
        </authorList>
    </citation>
    <scope>NUCLEOTIDE SEQUENCE</scope>
    <source>
        <strain evidence="5">ChiBcec1-1630</strain>
    </source>
</reference>
<dbReference type="InterPro" id="IPR003313">
    <property type="entry name" value="AraC-bd"/>
</dbReference>
<dbReference type="Gene3D" id="1.10.10.60">
    <property type="entry name" value="Homeodomain-like"/>
    <property type="match status" value="2"/>
</dbReference>
<dbReference type="Proteomes" id="UP000823922">
    <property type="component" value="Unassembled WGS sequence"/>
</dbReference>
<dbReference type="PANTHER" id="PTHR43280:SF34">
    <property type="entry name" value="ARAC-FAMILY TRANSCRIPTIONAL REGULATOR"/>
    <property type="match status" value="1"/>
</dbReference>
<dbReference type="PANTHER" id="PTHR43280">
    <property type="entry name" value="ARAC-FAMILY TRANSCRIPTIONAL REGULATOR"/>
    <property type="match status" value="1"/>
</dbReference>
<dbReference type="GO" id="GO:0043565">
    <property type="term" value="F:sequence-specific DNA binding"/>
    <property type="evidence" value="ECO:0007669"/>
    <property type="project" value="InterPro"/>
</dbReference>
<evidence type="ECO:0000256" key="2">
    <source>
        <dbReference type="ARBA" id="ARBA00023125"/>
    </source>
</evidence>
<accession>A0A9D2QGH6</accession>
<name>A0A9D2QGH6_9FIRM</name>
<dbReference type="AlphaFoldDB" id="A0A9D2QGH6"/>
<feature type="domain" description="HTH araC/xylS-type" evidence="4">
    <location>
        <begin position="182"/>
        <end position="279"/>
    </location>
</feature>
<reference evidence="5" key="1">
    <citation type="journal article" date="2021" name="PeerJ">
        <title>Extensive microbial diversity within the chicken gut microbiome revealed by metagenomics and culture.</title>
        <authorList>
            <person name="Gilroy R."/>
            <person name="Ravi A."/>
            <person name="Getino M."/>
            <person name="Pursley I."/>
            <person name="Horton D.L."/>
            <person name="Alikhan N.F."/>
            <person name="Baker D."/>
            <person name="Gharbi K."/>
            <person name="Hall N."/>
            <person name="Watson M."/>
            <person name="Adriaenssens E.M."/>
            <person name="Foster-Nyarko E."/>
            <person name="Jarju S."/>
            <person name="Secka A."/>
            <person name="Antonio M."/>
            <person name="Oren A."/>
            <person name="Chaudhuri R.R."/>
            <person name="La Ragione R."/>
            <person name="Hildebrand F."/>
            <person name="Pallen M.J."/>
        </authorList>
    </citation>
    <scope>NUCLEOTIDE SEQUENCE</scope>
    <source>
        <strain evidence="5">ChiBcec1-1630</strain>
    </source>
</reference>
<evidence type="ECO:0000313" key="5">
    <source>
        <dbReference type="EMBL" id="HJC86793.1"/>
    </source>
</evidence>
<dbReference type="InterPro" id="IPR037923">
    <property type="entry name" value="HTH-like"/>
</dbReference>